<dbReference type="STRING" id="1648404.CP97_11725"/>
<evidence type="ECO:0000313" key="3">
    <source>
        <dbReference type="Proteomes" id="UP000059113"/>
    </source>
</evidence>
<keyword evidence="1" id="KW-0472">Membrane</keyword>
<dbReference type="KEGG" id="ery:CP97_11725"/>
<dbReference type="EMBL" id="CP011310">
    <property type="protein sequence ID" value="AKQ42559.1"/>
    <property type="molecule type" value="Genomic_DNA"/>
</dbReference>
<feature type="transmembrane region" description="Helical" evidence="1">
    <location>
        <begin position="22"/>
        <end position="42"/>
    </location>
</feature>
<dbReference type="AlphaFoldDB" id="A0A0H4VHX3"/>
<proteinExistence type="predicted"/>
<evidence type="ECO:0000313" key="2">
    <source>
        <dbReference type="EMBL" id="AKQ42559.1"/>
    </source>
</evidence>
<organism evidence="2 3">
    <name type="scientific">Aurantiacibacter atlanticus</name>
    <dbReference type="NCBI Taxonomy" id="1648404"/>
    <lineage>
        <taxon>Bacteria</taxon>
        <taxon>Pseudomonadati</taxon>
        <taxon>Pseudomonadota</taxon>
        <taxon>Alphaproteobacteria</taxon>
        <taxon>Sphingomonadales</taxon>
        <taxon>Erythrobacteraceae</taxon>
        <taxon>Aurantiacibacter</taxon>
    </lineage>
</organism>
<keyword evidence="1" id="KW-0812">Transmembrane</keyword>
<sequence>MEQTGFQEKFPMFDRSFFSSKVGHAALVSIAAMIAFTIFAQMQHGAASGDMLLSANTVVELA</sequence>
<keyword evidence="1" id="KW-1133">Transmembrane helix</keyword>
<gene>
    <name evidence="2" type="ORF">CP97_11725</name>
</gene>
<dbReference type="Proteomes" id="UP000059113">
    <property type="component" value="Chromosome"/>
</dbReference>
<accession>A0A0H4VHX3</accession>
<protein>
    <submittedName>
        <fullName evidence="2">Uncharacterized protein</fullName>
    </submittedName>
</protein>
<evidence type="ECO:0000256" key="1">
    <source>
        <dbReference type="SAM" id="Phobius"/>
    </source>
</evidence>
<name>A0A0H4VHX3_9SPHN</name>
<dbReference type="PATRIC" id="fig|1648404.4.peg.2442"/>
<keyword evidence="3" id="KW-1185">Reference proteome</keyword>
<reference evidence="3" key="2">
    <citation type="submission" date="2015-04" db="EMBL/GenBank/DDBJ databases">
        <title>The complete genome sequence of Erythrobacter sp. s21-N3.</title>
        <authorList>
            <person name="Zhuang L."/>
            <person name="Liu Y."/>
            <person name="Shao Z."/>
        </authorList>
    </citation>
    <scope>NUCLEOTIDE SEQUENCE [LARGE SCALE GENOMIC DNA]</scope>
    <source>
        <strain evidence="3">s21-N3</strain>
    </source>
</reference>
<reference evidence="2 3" key="1">
    <citation type="journal article" date="2015" name="Int. J. Syst. Evol. Microbiol.">
        <title>Erythrobacter atlanticus sp. nov., a bacterium from ocean sediment able to degrade polycyclic aromatic hydrocarbons.</title>
        <authorList>
            <person name="Zhuang L."/>
            <person name="Liu Y."/>
            <person name="Wang L."/>
            <person name="Wang W."/>
            <person name="Shao Z."/>
        </authorList>
    </citation>
    <scope>NUCLEOTIDE SEQUENCE [LARGE SCALE GENOMIC DNA]</scope>
    <source>
        <strain evidence="3">s21-N3</strain>
    </source>
</reference>